<feature type="region of interest" description="Disordered" evidence="1">
    <location>
        <begin position="94"/>
        <end position="121"/>
    </location>
</feature>
<feature type="compositionally biased region" description="Basic residues" evidence="1">
    <location>
        <begin position="438"/>
        <end position="451"/>
    </location>
</feature>
<protein>
    <submittedName>
        <fullName evidence="2">Uncharacterized protein</fullName>
    </submittedName>
</protein>
<accession>A0A9P8XT02</accession>
<proteinExistence type="predicted"/>
<dbReference type="EMBL" id="JAGTJQ010000012">
    <property type="protein sequence ID" value="KAH7016200.1"/>
    <property type="molecule type" value="Genomic_DNA"/>
</dbReference>
<feature type="region of interest" description="Disordered" evidence="1">
    <location>
        <begin position="1"/>
        <end position="54"/>
    </location>
</feature>
<comment type="caution">
    <text evidence="2">The sequence shown here is derived from an EMBL/GenBank/DDBJ whole genome shotgun (WGS) entry which is preliminary data.</text>
</comment>
<feature type="compositionally biased region" description="Polar residues" evidence="1">
    <location>
        <begin position="1"/>
        <end position="18"/>
    </location>
</feature>
<organism evidence="2 3">
    <name type="scientific">Microdochium trichocladiopsis</name>
    <dbReference type="NCBI Taxonomy" id="1682393"/>
    <lineage>
        <taxon>Eukaryota</taxon>
        <taxon>Fungi</taxon>
        <taxon>Dikarya</taxon>
        <taxon>Ascomycota</taxon>
        <taxon>Pezizomycotina</taxon>
        <taxon>Sordariomycetes</taxon>
        <taxon>Xylariomycetidae</taxon>
        <taxon>Xylariales</taxon>
        <taxon>Microdochiaceae</taxon>
        <taxon>Microdochium</taxon>
    </lineage>
</organism>
<dbReference type="AlphaFoldDB" id="A0A9P8XT02"/>
<evidence type="ECO:0000256" key="1">
    <source>
        <dbReference type="SAM" id="MobiDB-lite"/>
    </source>
</evidence>
<feature type="compositionally biased region" description="Polar residues" evidence="1">
    <location>
        <begin position="94"/>
        <end position="108"/>
    </location>
</feature>
<gene>
    <name evidence="2" type="ORF">B0I36DRAFT_277477</name>
</gene>
<evidence type="ECO:0000313" key="2">
    <source>
        <dbReference type="EMBL" id="KAH7016200.1"/>
    </source>
</evidence>
<evidence type="ECO:0000313" key="3">
    <source>
        <dbReference type="Proteomes" id="UP000756346"/>
    </source>
</evidence>
<feature type="compositionally biased region" description="Low complexity" evidence="1">
    <location>
        <begin position="30"/>
        <end position="46"/>
    </location>
</feature>
<keyword evidence="3" id="KW-1185">Reference proteome</keyword>
<dbReference type="Proteomes" id="UP000756346">
    <property type="component" value="Unassembled WGS sequence"/>
</dbReference>
<feature type="region of interest" description="Disordered" evidence="1">
    <location>
        <begin position="421"/>
        <end position="451"/>
    </location>
</feature>
<sequence>MRQTITKPRFSTTSTPATANHDPKTNVCHTLTPSSTSTMTTNMPPSKRARMRRDHTVPEARSLNSTMLRHPGTSLFTRPICWTPLHSQLLGVSFSQQPDQRTPMPANTSSPRRSRRRSRRIPPTVVKLQHNLHALLTVEKEQPLPHLKTRALKETLSTLFPSHLSCPKTSADLDLRFGSRCYAKAVRAQAIWKYPDSGSSSFDSAATCSDRSASQPLSSTSFSSPTQDHPVLVYINRSHLEHIRRKWTKIPKGPNGSSNKPVEQLHALRCKKLMPSNMDEDQYFVAAIIALAQQAVYADVQSRRTLFIPRDVEVRVITVSEEEECFIVYSAVVPAAHIEMFDEPNKAPKNPADIHIKHTRVPVWPVLGLKERLGHVLGRDVVGDFNVNGMDTYEDELPPCPEKRSAKRRCEILPEVLNVSLSEDPNAGSPDHNDNKAKRPRLPKRRAGLVR</sequence>
<name>A0A9P8XT02_9PEZI</name>
<dbReference type="OrthoDB" id="5236816at2759"/>
<reference evidence="2" key="1">
    <citation type="journal article" date="2021" name="Nat. Commun.">
        <title>Genetic determinants of endophytism in the Arabidopsis root mycobiome.</title>
        <authorList>
            <person name="Mesny F."/>
            <person name="Miyauchi S."/>
            <person name="Thiergart T."/>
            <person name="Pickel B."/>
            <person name="Atanasova L."/>
            <person name="Karlsson M."/>
            <person name="Huettel B."/>
            <person name="Barry K.W."/>
            <person name="Haridas S."/>
            <person name="Chen C."/>
            <person name="Bauer D."/>
            <person name="Andreopoulos W."/>
            <person name="Pangilinan J."/>
            <person name="LaButti K."/>
            <person name="Riley R."/>
            <person name="Lipzen A."/>
            <person name="Clum A."/>
            <person name="Drula E."/>
            <person name="Henrissat B."/>
            <person name="Kohler A."/>
            <person name="Grigoriev I.V."/>
            <person name="Martin F.M."/>
            <person name="Hacquard S."/>
        </authorList>
    </citation>
    <scope>NUCLEOTIDE SEQUENCE</scope>
    <source>
        <strain evidence="2">MPI-CAGE-CH-0230</strain>
    </source>
</reference>
<dbReference type="GeneID" id="70180966"/>
<dbReference type="RefSeq" id="XP_046005824.1">
    <property type="nucleotide sequence ID" value="XM_046151420.1"/>
</dbReference>